<accession>A0ABV8T1G3</accession>
<evidence type="ECO:0000259" key="2">
    <source>
        <dbReference type="Pfam" id="PF04892"/>
    </source>
</evidence>
<dbReference type="Proteomes" id="UP001595904">
    <property type="component" value="Unassembled WGS sequence"/>
</dbReference>
<keyword evidence="1" id="KW-0812">Transmembrane</keyword>
<protein>
    <submittedName>
        <fullName evidence="3">VanZ family protein</fullName>
    </submittedName>
</protein>
<gene>
    <name evidence="3" type="ORF">ACFPN2_28610</name>
</gene>
<keyword evidence="1" id="KW-1133">Transmembrane helix</keyword>
<proteinExistence type="predicted"/>
<dbReference type="EMBL" id="JBHSDU010000015">
    <property type="protein sequence ID" value="MFC4313077.1"/>
    <property type="molecule type" value="Genomic_DNA"/>
</dbReference>
<comment type="caution">
    <text evidence="3">The sequence shown here is derived from an EMBL/GenBank/DDBJ whole genome shotgun (WGS) entry which is preliminary data.</text>
</comment>
<feature type="transmembrane region" description="Helical" evidence="1">
    <location>
        <begin position="98"/>
        <end position="116"/>
    </location>
</feature>
<dbReference type="InterPro" id="IPR006976">
    <property type="entry name" value="VanZ-like"/>
</dbReference>
<feature type="transmembrane region" description="Helical" evidence="1">
    <location>
        <begin position="66"/>
        <end position="86"/>
    </location>
</feature>
<keyword evidence="1" id="KW-0472">Membrane</keyword>
<reference evidence="4" key="1">
    <citation type="journal article" date="2019" name="Int. J. Syst. Evol. Microbiol.">
        <title>The Global Catalogue of Microorganisms (GCM) 10K type strain sequencing project: providing services to taxonomists for standard genome sequencing and annotation.</title>
        <authorList>
            <consortium name="The Broad Institute Genomics Platform"/>
            <consortium name="The Broad Institute Genome Sequencing Center for Infectious Disease"/>
            <person name="Wu L."/>
            <person name="Ma J."/>
        </authorList>
    </citation>
    <scope>NUCLEOTIDE SEQUENCE [LARGE SCALE GENOMIC DNA]</scope>
    <source>
        <strain evidence="4">CGMCC 1.10759</strain>
    </source>
</reference>
<organism evidence="3 4">
    <name type="scientific">Steroidobacter flavus</name>
    <dbReference type="NCBI Taxonomy" id="1842136"/>
    <lineage>
        <taxon>Bacteria</taxon>
        <taxon>Pseudomonadati</taxon>
        <taxon>Pseudomonadota</taxon>
        <taxon>Gammaproteobacteria</taxon>
        <taxon>Steroidobacterales</taxon>
        <taxon>Steroidobacteraceae</taxon>
        <taxon>Steroidobacter</taxon>
    </lineage>
</organism>
<feature type="transmembrane region" description="Helical" evidence="1">
    <location>
        <begin position="44"/>
        <end position="61"/>
    </location>
</feature>
<feature type="domain" description="VanZ-like" evidence="2">
    <location>
        <begin position="46"/>
        <end position="115"/>
    </location>
</feature>
<keyword evidence="4" id="KW-1185">Reference proteome</keyword>
<sequence>MSMLPLRFPRLWLGLGWLAVTLAIVVCLMPSNRLPQPPNLSDKSEHFICYLLLSCWFAGIYPRARYWIIALGLLVMGVAIEFAQGAMGWGRQADVHDVFANSTGIVAGLVLCWWFLGGWAQRLESLVGSLVTGTQKS</sequence>
<evidence type="ECO:0000313" key="4">
    <source>
        <dbReference type="Proteomes" id="UP001595904"/>
    </source>
</evidence>
<feature type="transmembrane region" description="Helical" evidence="1">
    <location>
        <begin position="12"/>
        <end position="32"/>
    </location>
</feature>
<name>A0ABV8T1G3_9GAMM</name>
<dbReference type="PANTHER" id="PTHR28008">
    <property type="entry name" value="DOMAIN PROTEIN, PUTATIVE (AFU_ORTHOLOGUE AFUA_3G10980)-RELATED"/>
    <property type="match status" value="1"/>
</dbReference>
<dbReference type="PANTHER" id="PTHR28008:SF1">
    <property type="entry name" value="DOMAIN PROTEIN, PUTATIVE (AFU_ORTHOLOGUE AFUA_3G10980)-RELATED"/>
    <property type="match status" value="1"/>
</dbReference>
<evidence type="ECO:0000313" key="3">
    <source>
        <dbReference type="EMBL" id="MFC4313077.1"/>
    </source>
</evidence>
<dbReference type="Pfam" id="PF04892">
    <property type="entry name" value="VanZ"/>
    <property type="match status" value="1"/>
</dbReference>
<evidence type="ECO:0000256" key="1">
    <source>
        <dbReference type="SAM" id="Phobius"/>
    </source>
</evidence>